<dbReference type="GO" id="GO:0005524">
    <property type="term" value="F:ATP binding"/>
    <property type="evidence" value="ECO:0007669"/>
    <property type="project" value="UniProtKB-KW"/>
</dbReference>
<dbReference type="EMBL" id="JAAIRV010000003">
    <property type="protein sequence ID" value="NSI57276.1"/>
    <property type="molecule type" value="Genomic_DNA"/>
</dbReference>
<dbReference type="InterPro" id="IPR027417">
    <property type="entry name" value="P-loop_NTPase"/>
</dbReference>
<dbReference type="EMBL" id="QRIA01000005">
    <property type="protein sequence ID" value="RHG20841.1"/>
    <property type="molecule type" value="Genomic_DNA"/>
</dbReference>
<feature type="transmembrane region" description="Helical" evidence="7">
    <location>
        <begin position="250"/>
        <end position="269"/>
    </location>
</feature>
<dbReference type="InterPro" id="IPR039421">
    <property type="entry name" value="Type_1_exporter"/>
</dbReference>
<feature type="transmembrane region" description="Helical" evidence="7">
    <location>
        <begin position="147"/>
        <end position="175"/>
    </location>
</feature>
<dbReference type="Proteomes" id="UP000283992">
    <property type="component" value="Unassembled WGS sequence"/>
</dbReference>
<feature type="transmembrane region" description="Helical" evidence="7">
    <location>
        <begin position="281"/>
        <end position="302"/>
    </location>
</feature>
<dbReference type="EMBL" id="QRLN01000002">
    <property type="protein sequence ID" value="RHJ15514.1"/>
    <property type="molecule type" value="Genomic_DNA"/>
</dbReference>
<dbReference type="Proteomes" id="UP000260808">
    <property type="component" value="Unassembled WGS sequence"/>
</dbReference>
<keyword evidence="4 14" id="KW-0067">ATP-binding</keyword>
<evidence type="ECO:0000313" key="10">
    <source>
        <dbReference type="EMBL" id="MCB5492165.1"/>
    </source>
</evidence>
<evidence type="ECO:0000313" key="17">
    <source>
        <dbReference type="EMBL" id="RHJ15514.1"/>
    </source>
</evidence>
<name>A0A2N5P1U2_MEDGN</name>
<dbReference type="EMBL" id="JAJBNC010000001">
    <property type="protein sequence ID" value="MCB5492165.1"/>
    <property type="molecule type" value="Genomic_DNA"/>
</dbReference>
<evidence type="ECO:0000256" key="7">
    <source>
        <dbReference type="SAM" id="Phobius"/>
    </source>
</evidence>
<evidence type="ECO:0000313" key="13">
    <source>
        <dbReference type="EMBL" id="NSI57276.1"/>
    </source>
</evidence>
<evidence type="ECO:0000256" key="1">
    <source>
        <dbReference type="ARBA" id="ARBA00004651"/>
    </source>
</evidence>
<dbReference type="EMBL" id="QSSX01000011">
    <property type="protein sequence ID" value="RGM23735.1"/>
    <property type="molecule type" value="Genomic_DNA"/>
</dbReference>
<dbReference type="PANTHER" id="PTHR43394">
    <property type="entry name" value="ATP-DEPENDENT PERMEASE MDL1, MITOCHONDRIAL"/>
    <property type="match status" value="1"/>
</dbReference>
<dbReference type="EMBL" id="QRWQ01000003">
    <property type="protein sequence ID" value="RGT40508.1"/>
    <property type="molecule type" value="Genomic_DNA"/>
</dbReference>
<dbReference type="InterPro" id="IPR003439">
    <property type="entry name" value="ABC_transporter-like_ATP-bd"/>
</dbReference>
<keyword evidence="2 7" id="KW-0812">Transmembrane</keyword>
<dbReference type="GO" id="GO:0005886">
    <property type="term" value="C:plasma membrane"/>
    <property type="evidence" value="ECO:0007669"/>
    <property type="project" value="UniProtKB-SubCell"/>
</dbReference>
<dbReference type="InterPro" id="IPR036640">
    <property type="entry name" value="ABC1_TM_sf"/>
</dbReference>
<evidence type="ECO:0000313" key="19">
    <source>
        <dbReference type="Proteomes" id="UP000283834"/>
    </source>
</evidence>
<dbReference type="PROSITE" id="PS50893">
    <property type="entry name" value="ABC_TRANSPORTER_2"/>
    <property type="match status" value="1"/>
</dbReference>
<evidence type="ECO:0000313" key="21">
    <source>
        <dbReference type="Proteomes" id="UP000285697"/>
    </source>
</evidence>
<gene>
    <name evidence="17" type="ORF">DW142_02210</name>
    <name evidence="16" type="ORF">DW270_05580</name>
    <name evidence="15" type="ORF">DWX36_04630</name>
    <name evidence="14" type="ORF">DXC31_06335</name>
    <name evidence="12" type="ORF">G4958_10280</name>
    <name evidence="13" type="ORF">G4993_02525</name>
    <name evidence="10" type="ORF">LIQ10_00205</name>
    <name evidence="11" type="ORF">PNU63_08020</name>
</gene>
<evidence type="ECO:0000313" key="12">
    <source>
        <dbReference type="EMBL" id="NSI19733.1"/>
    </source>
</evidence>
<evidence type="ECO:0000256" key="6">
    <source>
        <dbReference type="ARBA" id="ARBA00023136"/>
    </source>
</evidence>
<dbReference type="Proteomes" id="UP001296580">
    <property type="component" value="Unassembled WGS sequence"/>
</dbReference>
<evidence type="ECO:0000313" key="20">
    <source>
        <dbReference type="Proteomes" id="UP000283992"/>
    </source>
</evidence>
<evidence type="ECO:0000313" key="11">
    <source>
        <dbReference type="EMBL" id="MDB8738719.1"/>
    </source>
</evidence>
<dbReference type="InterPro" id="IPR011527">
    <property type="entry name" value="ABC1_TM_dom"/>
</dbReference>
<evidence type="ECO:0000313" key="16">
    <source>
        <dbReference type="EMBL" id="RHG20841.1"/>
    </source>
</evidence>
<evidence type="ECO:0000256" key="4">
    <source>
        <dbReference type="ARBA" id="ARBA00022840"/>
    </source>
</evidence>
<dbReference type="PROSITE" id="PS00211">
    <property type="entry name" value="ABC_TRANSPORTER_1"/>
    <property type="match status" value="1"/>
</dbReference>
<organism evidence="14 18">
    <name type="scientific">Mediterraneibacter gnavus</name>
    <name type="common">Ruminococcus gnavus</name>
    <dbReference type="NCBI Taxonomy" id="33038"/>
    <lineage>
        <taxon>Bacteria</taxon>
        <taxon>Bacillati</taxon>
        <taxon>Bacillota</taxon>
        <taxon>Clostridia</taxon>
        <taxon>Lachnospirales</taxon>
        <taxon>Lachnospiraceae</taxon>
        <taxon>Mediterraneibacter</taxon>
    </lineage>
</organism>
<evidence type="ECO:0000256" key="2">
    <source>
        <dbReference type="ARBA" id="ARBA00022692"/>
    </source>
</evidence>
<reference evidence="12" key="2">
    <citation type="journal article" date="2020" name="Cell Host Microbe">
        <title>Functional and Genomic Variation between Human-Derived Isolates of Lachnospiraceae Reveals Inter- and Intra-Species Diversity.</title>
        <authorList>
            <person name="Sorbara M.T."/>
            <person name="Littmann E.R."/>
            <person name="Fontana E."/>
            <person name="Moody T.U."/>
            <person name="Kohout C.E."/>
            <person name="Gjonbalaj M."/>
            <person name="Eaton V."/>
            <person name="Seok R."/>
            <person name="Leiner I.M."/>
            <person name="Pamer E.G."/>
        </authorList>
    </citation>
    <scope>NUCLEOTIDE SEQUENCE</scope>
    <source>
        <strain evidence="13">MSK.15.32</strain>
        <strain evidence="12">MSK.22.53</strain>
    </source>
</reference>
<feature type="domain" description="ABC transporter" evidence="8">
    <location>
        <begin position="338"/>
        <end position="573"/>
    </location>
</feature>
<dbReference type="Pfam" id="PF00664">
    <property type="entry name" value="ABC_membrane"/>
    <property type="match status" value="1"/>
</dbReference>
<feature type="transmembrane region" description="Helical" evidence="7">
    <location>
        <begin position="55"/>
        <end position="79"/>
    </location>
</feature>
<dbReference type="Proteomes" id="UP000283834">
    <property type="component" value="Unassembled WGS sequence"/>
</dbReference>
<reference evidence="18 19" key="1">
    <citation type="submission" date="2018-08" db="EMBL/GenBank/DDBJ databases">
        <title>A genome reference for cultivated species of the human gut microbiota.</title>
        <authorList>
            <person name="Zou Y."/>
            <person name="Xue W."/>
            <person name="Luo G."/>
        </authorList>
    </citation>
    <scope>NUCLEOTIDE SEQUENCE [LARGE SCALE GENOMIC DNA]</scope>
    <source>
        <strain evidence="15 19">AF19-16AC</strain>
        <strain evidence="17 20">AM12-54</strain>
        <strain evidence="16 21">AM22-7AC</strain>
        <strain evidence="14 18">TF01-20-2</strain>
    </source>
</reference>
<dbReference type="SMART" id="SM00382">
    <property type="entry name" value="AAA"/>
    <property type="match status" value="1"/>
</dbReference>
<reference evidence="10" key="4">
    <citation type="submission" date="2021-10" db="EMBL/GenBank/DDBJ databases">
        <title>Collection of gut derived symbiotic bacterial strains cultured from healthy donors.</title>
        <authorList>
            <person name="Lin H."/>
            <person name="Littmann E."/>
            <person name="Claire K."/>
            <person name="Pamer E."/>
        </authorList>
    </citation>
    <scope>NUCLEOTIDE SEQUENCE</scope>
    <source>
        <strain evidence="10">MSK.23.4</strain>
    </source>
</reference>
<evidence type="ECO:0000256" key="5">
    <source>
        <dbReference type="ARBA" id="ARBA00022989"/>
    </source>
</evidence>
<dbReference type="GO" id="GO:0015421">
    <property type="term" value="F:ABC-type oligopeptide transporter activity"/>
    <property type="evidence" value="ECO:0007669"/>
    <property type="project" value="TreeGrafter"/>
</dbReference>
<protein>
    <submittedName>
        <fullName evidence="10 14">ABC transporter ATP-binding protein</fullName>
    </submittedName>
</protein>
<sequence length="573" mass="64730">MHTLKKFIHYYGPYKAVFFLDLICATIISLIDLAYPQILRTCTNTLFTKSSSSILSALLPIAAGLLIMYLIQSLCKYYVSYQGHMMGAYMERDMRQQLFDHYEKLSFSYYDQNNSGQMMSKLVSDLFDIAEFAHHGPENLFISVIKIIGSFIFLFLINWKLAIPLLFLVFCMFAFSMSQNRRMQSTFMENRKKIGDVNSRLQDTLAGIRVVQSFANEDVEKEKFRKSNHNFLLSKDANYKCMGSFMGYNLFFQGMMYLVTLVFGGYLIAKGEMQATDLAMYALYIGIFISPIQILVELTEMIQKGFSGFKRFLAVMETEPEIQDSPDAKPLKDVRGLVSFEDVSFHYSDDDTLVLSNVSFQIPAGKSIALAGPSGSGKTTICSLLPRFYDVSSGRITIDGKDIRDLTLESLRNQIGIVQQDVYLFCGTIKENIAYGKPNASMDEIVDAARKANIHDFIESLPDGYDTFVGERGTRLSGGQKQRISIARVFLKNPPILILDEATSALDNESERWIQQSLEVLAKNRTTITIAHRLSTIQGADEILVIADNGIAERGTHEELIEKNGIYAHYLRA</sequence>
<dbReference type="Proteomes" id="UP001296643">
    <property type="component" value="Unassembled WGS sequence"/>
</dbReference>
<dbReference type="InterPro" id="IPR017871">
    <property type="entry name" value="ABC_transporter-like_CS"/>
</dbReference>
<dbReference type="Pfam" id="PF00005">
    <property type="entry name" value="ABC_tran"/>
    <property type="match status" value="1"/>
</dbReference>
<feature type="transmembrane region" description="Helical" evidence="7">
    <location>
        <begin position="16"/>
        <end position="35"/>
    </location>
</feature>
<dbReference type="EMBL" id="JAAIRM010000016">
    <property type="protein sequence ID" value="NSI19733.1"/>
    <property type="molecule type" value="Genomic_DNA"/>
</dbReference>
<dbReference type="Proteomes" id="UP000285697">
    <property type="component" value="Unassembled WGS sequence"/>
</dbReference>
<dbReference type="RefSeq" id="WP_009244494.1">
    <property type="nucleotide sequence ID" value="NZ_BAABSA010000009.1"/>
</dbReference>
<keyword evidence="6 7" id="KW-0472">Membrane</keyword>
<dbReference type="SUPFAM" id="SSF90123">
    <property type="entry name" value="ABC transporter transmembrane region"/>
    <property type="match status" value="1"/>
</dbReference>
<dbReference type="AlphaFoldDB" id="A0A2N5P1U2"/>
<keyword evidence="5 7" id="KW-1133">Transmembrane helix</keyword>
<dbReference type="Gene3D" id="1.20.1560.10">
    <property type="entry name" value="ABC transporter type 1, transmembrane domain"/>
    <property type="match status" value="2"/>
</dbReference>
<dbReference type="SUPFAM" id="SSF52540">
    <property type="entry name" value="P-loop containing nucleoside triphosphate hydrolases"/>
    <property type="match status" value="1"/>
</dbReference>
<comment type="subcellular location">
    <subcellularLocation>
        <location evidence="1">Cell membrane</location>
        <topology evidence="1">Multi-pass membrane protein</topology>
    </subcellularLocation>
</comment>
<evidence type="ECO:0000259" key="9">
    <source>
        <dbReference type="PROSITE" id="PS50929"/>
    </source>
</evidence>
<evidence type="ECO:0000313" key="18">
    <source>
        <dbReference type="Proteomes" id="UP000260808"/>
    </source>
</evidence>
<proteinExistence type="predicted"/>
<dbReference type="FunFam" id="3.40.50.300:FF:000218">
    <property type="entry name" value="Multidrug ABC transporter ATP-binding protein"/>
    <property type="match status" value="1"/>
</dbReference>
<reference evidence="12" key="3">
    <citation type="submission" date="2020-02" db="EMBL/GenBank/DDBJ databases">
        <authorList>
            <person name="Littmann E."/>
            <person name="Sorbara M."/>
        </authorList>
    </citation>
    <scope>NUCLEOTIDE SEQUENCE</scope>
    <source>
        <strain evidence="13">MSK.15.32</strain>
        <strain evidence="12">MSK.22.53</strain>
    </source>
</reference>
<reference evidence="11" key="5">
    <citation type="submission" date="2023-01" db="EMBL/GenBank/DDBJ databases">
        <title>Human gut microbiome strain richness.</title>
        <authorList>
            <person name="Chen-Liaw A."/>
        </authorList>
    </citation>
    <scope>NUCLEOTIDE SEQUENCE</scope>
    <source>
        <strain evidence="11">1001217st1_A9_1001217B_191108</strain>
    </source>
</reference>
<dbReference type="EMBL" id="JAQMLR010000006">
    <property type="protein sequence ID" value="MDB8738719.1"/>
    <property type="molecule type" value="Genomic_DNA"/>
</dbReference>
<feature type="domain" description="ABC transmembrane type-1" evidence="9">
    <location>
        <begin position="19"/>
        <end position="304"/>
    </location>
</feature>
<dbReference type="GO" id="GO:0016887">
    <property type="term" value="F:ATP hydrolysis activity"/>
    <property type="evidence" value="ECO:0007669"/>
    <property type="project" value="InterPro"/>
</dbReference>
<evidence type="ECO:0000259" key="8">
    <source>
        <dbReference type="PROSITE" id="PS50893"/>
    </source>
</evidence>
<evidence type="ECO:0000313" key="15">
    <source>
        <dbReference type="EMBL" id="RGT40508.1"/>
    </source>
</evidence>
<dbReference type="Proteomes" id="UP001297422">
    <property type="component" value="Unassembled WGS sequence"/>
</dbReference>
<evidence type="ECO:0000313" key="14">
    <source>
        <dbReference type="EMBL" id="RGM23735.1"/>
    </source>
</evidence>
<keyword evidence="3" id="KW-0547">Nucleotide-binding</keyword>
<dbReference type="CDD" id="cd03251">
    <property type="entry name" value="ABCC_MsbA"/>
    <property type="match status" value="1"/>
</dbReference>
<comment type="caution">
    <text evidence="14">The sequence shown here is derived from an EMBL/GenBank/DDBJ whole genome shotgun (WGS) entry which is preliminary data.</text>
</comment>
<dbReference type="PROSITE" id="PS50929">
    <property type="entry name" value="ABC_TM1F"/>
    <property type="match status" value="1"/>
</dbReference>
<evidence type="ECO:0000256" key="3">
    <source>
        <dbReference type="ARBA" id="ARBA00022741"/>
    </source>
</evidence>
<dbReference type="CDD" id="cd18549">
    <property type="entry name" value="ABC_6TM_YwjA_like"/>
    <property type="match status" value="1"/>
</dbReference>
<dbReference type="Proteomes" id="UP001211731">
    <property type="component" value="Unassembled WGS sequence"/>
</dbReference>
<accession>A0A2N5P1U2</accession>
<dbReference type="Gene3D" id="3.40.50.300">
    <property type="entry name" value="P-loop containing nucleotide triphosphate hydrolases"/>
    <property type="match status" value="1"/>
</dbReference>
<dbReference type="InterPro" id="IPR003593">
    <property type="entry name" value="AAA+_ATPase"/>
</dbReference>
<dbReference type="PANTHER" id="PTHR43394:SF1">
    <property type="entry name" value="ATP-BINDING CASSETTE SUB-FAMILY B MEMBER 10, MITOCHONDRIAL"/>
    <property type="match status" value="1"/>
</dbReference>